<feature type="domain" description="PHD-type" evidence="6">
    <location>
        <begin position="71"/>
        <end position="120"/>
    </location>
</feature>
<feature type="compositionally biased region" description="Low complexity" evidence="5">
    <location>
        <begin position="143"/>
        <end position="165"/>
    </location>
</feature>
<evidence type="ECO:0000256" key="3">
    <source>
        <dbReference type="ARBA" id="ARBA00022833"/>
    </source>
</evidence>
<dbReference type="GO" id="GO:0006357">
    <property type="term" value="P:regulation of transcription by RNA polymerase II"/>
    <property type="evidence" value="ECO:0007669"/>
    <property type="project" value="TreeGrafter"/>
</dbReference>
<dbReference type="EMBL" id="HBUF01232538">
    <property type="protein sequence ID" value="CAG6673961.1"/>
    <property type="molecule type" value="Transcribed_RNA"/>
</dbReference>
<feature type="region of interest" description="Disordered" evidence="5">
    <location>
        <begin position="553"/>
        <end position="590"/>
    </location>
</feature>
<keyword evidence="2 4" id="KW-0863">Zinc-finger</keyword>
<name>A0A8D8WVD8_9HEMI</name>
<dbReference type="GO" id="GO:0032221">
    <property type="term" value="C:Rpd3S complex"/>
    <property type="evidence" value="ECO:0007669"/>
    <property type="project" value="TreeGrafter"/>
</dbReference>
<reference evidence="7" key="1">
    <citation type="submission" date="2021-05" db="EMBL/GenBank/DDBJ databases">
        <authorList>
            <person name="Alioto T."/>
            <person name="Alioto T."/>
            <person name="Gomez Garrido J."/>
        </authorList>
    </citation>
    <scope>NUCLEOTIDE SEQUENCE</scope>
</reference>
<dbReference type="Gene3D" id="3.30.40.10">
    <property type="entry name" value="Zinc/RING finger domain, C3HC4 (zinc finger)"/>
    <property type="match status" value="1"/>
</dbReference>
<dbReference type="InterPro" id="IPR019786">
    <property type="entry name" value="Zinc_finger_PHD-type_CS"/>
</dbReference>
<evidence type="ECO:0000259" key="6">
    <source>
        <dbReference type="PROSITE" id="PS50016"/>
    </source>
</evidence>
<feature type="compositionally biased region" description="Basic and acidic residues" evidence="5">
    <location>
        <begin position="166"/>
        <end position="179"/>
    </location>
</feature>
<dbReference type="InterPro" id="IPR001965">
    <property type="entry name" value="Znf_PHD"/>
</dbReference>
<sequence>MSSLEAKRLYYDTNTGLMPIIQALIAPPVTEEDGDTERRVRREKKERKPETKKEGLDLHPYYKKRGRSHNHDYCDACLEGGNLLCCDTCEASFHLECNDPPLHVDEIPLDMWQCRRCTKLHTESSSKKSSSSPGKSGKRRKSTNSNNSATSSHAGVSKTSSSSNSRGKDNHNDSGDSDRSSISVPRGRGRPRKHPITPVVPKPSDKSDSDTGSVDSTRSKRFIKRRKKEPPNPDRKTPPESKSPATPVKSSEDHTNNNRHNSSSSDDEETRTNKTRVTPPSTRVTPSKLDNSGSTGGTAGHIGYLKYSSSEDEDSNSEKSLYFRDVIGENKKTEEYLDENTGEIVSRSLCENEYLNKLLAKKNTTKEIDDIERINEILLKTENMRMDSNIIKKIIGCSIPDNEQSDSEGDHAYDTDPDEGTSDEGVEEKKSCDLWSEGGNDSILHNNKDQDACSHLLPFSVSVTLSESDRDQVTPDNNQPSNISLLPSVTTLAQTTPLPSTVPDPIPPPIQLSATTKIKQEVEEVNEEKPIVDEDLCSLLKFDALWKEKFALEETKEHEEETEDVGEGGGGGSDSYEEWDDEEEEEEREE</sequence>
<dbReference type="PROSITE" id="PS01359">
    <property type="entry name" value="ZF_PHD_1"/>
    <property type="match status" value="1"/>
</dbReference>
<dbReference type="InterPro" id="IPR052819">
    <property type="entry name" value="Chromatin_regulatory_protein"/>
</dbReference>
<dbReference type="InterPro" id="IPR013083">
    <property type="entry name" value="Znf_RING/FYVE/PHD"/>
</dbReference>
<dbReference type="Pfam" id="PF00628">
    <property type="entry name" value="PHD"/>
    <property type="match status" value="1"/>
</dbReference>
<feature type="region of interest" description="Disordered" evidence="5">
    <location>
        <begin position="122"/>
        <end position="300"/>
    </location>
</feature>
<feature type="compositionally biased region" description="Acidic residues" evidence="5">
    <location>
        <begin position="415"/>
        <end position="426"/>
    </location>
</feature>
<dbReference type="PANTHER" id="PTHR47636:SF1">
    <property type="entry name" value="TRANSCRIPTIONAL REGULATORY PROTEIN RCO1"/>
    <property type="match status" value="1"/>
</dbReference>
<keyword evidence="3" id="KW-0862">Zinc</keyword>
<dbReference type="GO" id="GO:0008270">
    <property type="term" value="F:zinc ion binding"/>
    <property type="evidence" value="ECO:0007669"/>
    <property type="project" value="UniProtKB-KW"/>
</dbReference>
<protein>
    <submittedName>
        <fullName evidence="7">PHD finger protein 12</fullName>
    </submittedName>
</protein>
<dbReference type="PROSITE" id="PS50016">
    <property type="entry name" value="ZF_PHD_2"/>
    <property type="match status" value="1"/>
</dbReference>
<evidence type="ECO:0000256" key="5">
    <source>
        <dbReference type="SAM" id="MobiDB-lite"/>
    </source>
</evidence>
<dbReference type="EMBL" id="HBUF01232540">
    <property type="protein sequence ID" value="CAG6673963.1"/>
    <property type="molecule type" value="Transcribed_RNA"/>
</dbReference>
<proteinExistence type="predicted"/>
<keyword evidence="1" id="KW-0479">Metal-binding</keyword>
<dbReference type="SMART" id="SM00249">
    <property type="entry name" value="PHD"/>
    <property type="match status" value="1"/>
</dbReference>
<dbReference type="InterPro" id="IPR011011">
    <property type="entry name" value="Znf_FYVE_PHD"/>
</dbReference>
<feature type="region of interest" description="Disordered" evidence="5">
    <location>
        <begin position="401"/>
        <end position="431"/>
    </location>
</feature>
<evidence type="ECO:0000256" key="2">
    <source>
        <dbReference type="ARBA" id="ARBA00022771"/>
    </source>
</evidence>
<feature type="compositionally biased region" description="Basic and acidic residues" evidence="5">
    <location>
        <begin position="46"/>
        <end position="57"/>
    </location>
</feature>
<evidence type="ECO:0000313" key="7">
    <source>
        <dbReference type="EMBL" id="CAG6673963.1"/>
    </source>
</evidence>
<evidence type="ECO:0000256" key="4">
    <source>
        <dbReference type="PROSITE-ProRule" id="PRU00146"/>
    </source>
</evidence>
<dbReference type="SUPFAM" id="SSF57903">
    <property type="entry name" value="FYVE/PHD zinc finger"/>
    <property type="match status" value="1"/>
</dbReference>
<feature type="region of interest" description="Disordered" evidence="5">
    <location>
        <begin position="29"/>
        <end position="59"/>
    </location>
</feature>
<organism evidence="7">
    <name type="scientific">Cacopsylla melanoneura</name>
    <dbReference type="NCBI Taxonomy" id="428564"/>
    <lineage>
        <taxon>Eukaryota</taxon>
        <taxon>Metazoa</taxon>
        <taxon>Ecdysozoa</taxon>
        <taxon>Arthropoda</taxon>
        <taxon>Hexapoda</taxon>
        <taxon>Insecta</taxon>
        <taxon>Pterygota</taxon>
        <taxon>Neoptera</taxon>
        <taxon>Paraneoptera</taxon>
        <taxon>Hemiptera</taxon>
        <taxon>Sternorrhyncha</taxon>
        <taxon>Psylloidea</taxon>
        <taxon>Psyllidae</taxon>
        <taxon>Psyllinae</taxon>
        <taxon>Cacopsylla</taxon>
    </lineage>
</organism>
<accession>A0A8D8WVD8</accession>
<evidence type="ECO:0000256" key="1">
    <source>
        <dbReference type="ARBA" id="ARBA00022723"/>
    </source>
</evidence>
<feature type="compositionally biased region" description="Acidic residues" evidence="5">
    <location>
        <begin position="575"/>
        <end position="590"/>
    </location>
</feature>
<dbReference type="AlphaFoldDB" id="A0A8D8WVD8"/>
<feature type="compositionally biased region" description="Basic residues" evidence="5">
    <location>
        <begin position="219"/>
        <end position="228"/>
    </location>
</feature>
<dbReference type="PANTHER" id="PTHR47636">
    <property type="entry name" value="TRANSCRIPTIONAL REGULATORY PROTEIN RCO1"/>
    <property type="match status" value="1"/>
</dbReference>
<feature type="compositionally biased region" description="Low complexity" evidence="5">
    <location>
        <begin position="275"/>
        <end position="288"/>
    </location>
</feature>
<feature type="compositionally biased region" description="Basic and acidic residues" evidence="5">
    <location>
        <begin position="229"/>
        <end position="239"/>
    </location>
</feature>
<dbReference type="InterPro" id="IPR019787">
    <property type="entry name" value="Znf_PHD-finger"/>
</dbReference>